<comment type="catalytic activity">
    <reaction evidence="9">
        <text>1D-myo-inositol 1,3,4,5,6-pentakisphosphate + ATP = 1D-myo-inositol hexakisphosphate + ADP + H(+)</text>
        <dbReference type="Rhea" id="RHEA:20313"/>
        <dbReference type="ChEBI" id="CHEBI:15378"/>
        <dbReference type="ChEBI" id="CHEBI:30616"/>
        <dbReference type="ChEBI" id="CHEBI:57733"/>
        <dbReference type="ChEBI" id="CHEBI:58130"/>
        <dbReference type="ChEBI" id="CHEBI:456216"/>
        <dbReference type="EC" id="2.7.1.158"/>
    </reaction>
</comment>
<keyword evidence="7 9" id="KW-0418">Kinase</keyword>
<evidence type="ECO:0000256" key="1">
    <source>
        <dbReference type="ARBA" id="ARBA00003979"/>
    </source>
</evidence>
<keyword evidence="11" id="KW-1185">Reference proteome</keyword>
<comment type="function">
    <text evidence="1">Has kinase activity and phosphorylates inositol-1,3,4,5,6-pentakisphosphate (Ins(1,3,4,5,6)P5) to produce 1,2,3,4,5,6-hexakisphosphate (InsP6), also known as phytate.</text>
</comment>
<evidence type="ECO:0000256" key="8">
    <source>
        <dbReference type="ARBA" id="ARBA00022840"/>
    </source>
</evidence>
<dbReference type="GO" id="GO:0005634">
    <property type="term" value="C:nucleus"/>
    <property type="evidence" value="ECO:0007669"/>
    <property type="project" value="TreeGrafter"/>
</dbReference>
<gene>
    <name evidence="10" type="ORF">PCON_05974</name>
</gene>
<evidence type="ECO:0000256" key="2">
    <source>
        <dbReference type="ARBA" id="ARBA00008305"/>
    </source>
</evidence>
<evidence type="ECO:0000256" key="9">
    <source>
        <dbReference type="RuleBase" id="RU364126"/>
    </source>
</evidence>
<dbReference type="InterPro" id="IPR009286">
    <property type="entry name" value="Ins_P5_2-kin"/>
</dbReference>
<dbReference type="EMBL" id="HF935287">
    <property type="protein sequence ID" value="CCX06387.1"/>
    <property type="molecule type" value="Genomic_DNA"/>
</dbReference>
<keyword evidence="8 9" id="KW-0067">ATP-binding</keyword>
<dbReference type="GO" id="GO:0032958">
    <property type="term" value="P:inositol phosphate biosynthetic process"/>
    <property type="evidence" value="ECO:0007669"/>
    <property type="project" value="TreeGrafter"/>
</dbReference>
<dbReference type="STRING" id="1076935.U4KWS1"/>
<dbReference type="EC" id="2.7.1.158" evidence="3 9"/>
<dbReference type="Pfam" id="PF06090">
    <property type="entry name" value="Ins_P5_2-kin"/>
    <property type="match status" value="1"/>
</dbReference>
<dbReference type="OrthoDB" id="272370at2759"/>
<protein>
    <recommendedName>
        <fullName evidence="4 9">Inositol-pentakisphosphate 2-kinase</fullName>
        <ecNumber evidence="3 9">2.7.1.158</ecNumber>
    </recommendedName>
</protein>
<evidence type="ECO:0000256" key="7">
    <source>
        <dbReference type="ARBA" id="ARBA00022777"/>
    </source>
</evidence>
<keyword evidence="5 9" id="KW-0808">Transferase</keyword>
<comment type="function">
    <text evidence="9">Phosphorylates Ins(1,3,4,5,6)P5 at position 2 to form Ins(1,2,3,4,5,6)P6 (InsP6 or phytate).</text>
</comment>
<dbReference type="eggNOG" id="ENOG502S7VH">
    <property type="taxonomic scope" value="Eukaryota"/>
</dbReference>
<evidence type="ECO:0000313" key="10">
    <source>
        <dbReference type="EMBL" id="CCX06387.1"/>
    </source>
</evidence>
<dbReference type="Proteomes" id="UP000018144">
    <property type="component" value="Unassembled WGS sequence"/>
</dbReference>
<name>U4KWS1_PYROM</name>
<dbReference type="AlphaFoldDB" id="U4KWS1"/>
<dbReference type="PANTHER" id="PTHR14456:SF2">
    <property type="entry name" value="INOSITOL-PENTAKISPHOSPHATE 2-KINASE"/>
    <property type="match status" value="1"/>
</dbReference>
<dbReference type="PANTHER" id="PTHR14456">
    <property type="entry name" value="INOSITOL POLYPHOSPHATE KINASE 1"/>
    <property type="match status" value="1"/>
</dbReference>
<dbReference type="GO" id="GO:0005524">
    <property type="term" value="F:ATP binding"/>
    <property type="evidence" value="ECO:0007669"/>
    <property type="project" value="UniProtKB-KW"/>
</dbReference>
<comment type="similarity">
    <text evidence="2">Belongs to the IPK1 type 1 family.</text>
</comment>
<sequence>MIPMLAIAAVVVGLTVLLLLRLRRRPKRDVAPPTLPADAELSYMAEGAANIIYRVSDNTRLLRLRKTLPSAQPNFSAYEYLSSTAFPLFPRHLLVDTTLIRLPPGLVERENVRLRTLESTGKRTKKRVGMYLETSENYAFMIADMTPHSKRQVLVEFKPKWVVQSPSAPRNAKRCRTCALRAKKSGGTGFCPIDLASGDARRVRRAVAHIVPKQAPAGFELRADWERELEVLQERVVEFLLTSELMPVLSGLQRKLDPEGPLGSMGEGFTDAMTVRDLTVFLRVDMDGGVECGIGDLDMKTKEGGKEHYWRNTERKLIEEGWYEVEEGSCEL</sequence>
<keyword evidence="6 9" id="KW-0547">Nucleotide-binding</keyword>
<dbReference type="GO" id="GO:0035299">
    <property type="term" value="F:inositol-1,3,4,5,6-pentakisphosphate 2-kinase activity"/>
    <property type="evidence" value="ECO:0007669"/>
    <property type="project" value="UniProtKB-EC"/>
</dbReference>
<accession>U4KWS1</accession>
<evidence type="ECO:0000256" key="5">
    <source>
        <dbReference type="ARBA" id="ARBA00022679"/>
    </source>
</evidence>
<dbReference type="OMA" id="DCTMFIR"/>
<evidence type="ECO:0000256" key="3">
    <source>
        <dbReference type="ARBA" id="ARBA00012023"/>
    </source>
</evidence>
<organism evidence="10 11">
    <name type="scientific">Pyronema omphalodes (strain CBS 100304)</name>
    <name type="common">Pyronema confluens</name>
    <dbReference type="NCBI Taxonomy" id="1076935"/>
    <lineage>
        <taxon>Eukaryota</taxon>
        <taxon>Fungi</taxon>
        <taxon>Dikarya</taxon>
        <taxon>Ascomycota</taxon>
        <taxon>Pezizomycotina</taxon>
        <taxon>Pezizomycetes</taxon>
        <taxon>Pezizales</taxon>
        <taxon>Pyronemataceae</taxon>
        <taxon>Pyronema</taxon>
    </lineage>
</organism>
<comment type="domain">
    <text evidence="9">The EXKPK motif is conserved in inositol-pentakisphosphate 2-kinases of both family 1 and 2.</text>
</comment>
<evidence type="ECO:0000313" key="11">
    <source>
        <dbReference type="Proteomes" id="UP000018144"/>
    </source>
</evidence>
<evidence type="ECO:0000256" key="6">
    <source>
        <dbReference type="ARBA" id="ARBA00022741"/>
    </source>
</evidence>
<proteinExistence type="inferred from homology"/>
<reference evidence="10 11" key="1">
    <citation type="journal article" date="2013" name="PLoS Genet.">
        <title>The genome and development-dependent transcriptomes of Pyronema confluens: a window into fungal evolution.</title>
        <authorList>
            <person name="Traeger S."/>
            <person name="Altegoer F."/>
            <person name="Freitag M."/>
            <person name="Gabaldon T."/>
            <person name="Kempken F."/>
            <person name="Kumar A."/>
            <person name="Marcet-Houben M."/>
            <person name="Poggeler S."/>
            <person name="Stajich J.E."/>
            <person name="Nowrousian M."/>
        </authorList>
    </citation>
    <scope>NUCLEOTIDE SEQUENCE [LARGE SCALE GENOMIC DNA]</scope>
    <source>
        <strain evidence="11">CBS 100304</strain>
        <tissue evidence="10">Vegetative mycelium</tissue>
    </source>
</reference>
<evidence type="ECO:0000256" key="4">
    <source>
        <dbReference type="ARBA" id="ARBA00014846"/>
    </source>
</evidence>